<dbReference type="RefSeq" id="XP_022137500.1">
    <property type="nucleotide sequence ID" value="XM_022281808.1"/>
</dbReference>
<feature type="compositionally biased region" description="Low complexity" evidence="1">
    <location>
        <begin position="99"/>
        <end position="114"/>
    </location>
</feature>
<dbReference type="KEGG" id="mcha:111008931"/>
<feature type="region of interest" description="Disordered" evidence="1">
    <location>
        <begin position="37"/>
        <end position="125"/>
    </location>
</feature>
<sequence length="184" mass="20295">MFGRIRSSSSLDSLERPPSKILKDDCLSIYEATLVKLKLGSQRESSPPTKEDALEDGETDTNSSSLSAEAMKTECYNNPASFPKGSHELADSPKEDLMTIDSDYSTASTTSTPEASEDCQSTEYSPQRRIRSSILYLFSKFKNPPAIQTIMEEMKAEDNNYCAAMLPSSSASQSTNNIELHLKQ</sequence>
<keyword evidence="2" id="KW-1185">Reference proteome</keyword>
<evidence type="ECO:0000313" key="3">
    <source>
        <dbReference type="RefSeq" id="XP_022137500.1"/>
    </source>
</evidence>
<name>A0A6J1C6T9_MOMCH</name>
<organism evidence="2 3">
    <name type="scientific">Momordica charantia</name>
    <name type="common">Bitter gourd</name>
    <name type="synonym">Balsam pear</name>
    <dbReference type="NCBI Taxonomy" id="3673"/>
    <lineage>
        <taxon>Eukaryota</taxon>
        <taxon>Viridiplantae</taxon>
        <taxon>Streptophyta</taxon>
        <taxon>Embryophyta</taxon>
        <taxon>Tracheophyta</taxon>
        <taxon>Spermatophyta</taxon>
        <taxon>Magnoliopsida</taxon>
        <taxon>eudicotyledons</taxon>
        <taxon>Gunneridae</taxon>
        <taxon>Pentapetalae</taxon>
        <taxon>rosids</taxon>
        <taxon>fabids</taxon>
        <taxon>Cucurbitales</taxon>
        <taxon>Cucurbitaceae</taxon>
        <taxon>Momordiceae</taxon>
        <taxon>Momordica</taxon>
    </lineage>
</organism>
<dbReference type="PANTHER" id="PTHR48238:SF1">
    <property type="entry name" value="(RAPE) HYPOTHETICAL PROTEIN"/>
    <property type="match status" value="1"/>
</dbReference>
<proteinExistence type="predicted"/>
<accession>A0A6J1C6T9</accession>
<protein>
    <submittedName>
        <fullName evidence="3">Uncharacterized protein LOC111008931</fullName>
    </submittedName>
</protein>
<evidence type="ECO:0000313" key="2">
    <source>
        <dbReference type="Proteomes" id="UP000504603"/>
    </source>
</evidence>
<feature type="compositionally biased region" description="Basic and acidic residues" evidence="1">
    <location>
        <begin position="85"/>
        <end position="97"/>
    </location>
</feature>
<dbReference type="PANTHER" id="PTHR48238">
    <property type="entry name" value="BNACNNG09570D PROTEIN"/>
    <property type="match status" value="1"/>
</dbReference>
<dbReference type="Proteomes" id="UP000504603">
    <property type="component" value="Unplaced"/>
</dbReference>
<dbReference type="OrthoDB" id="60860at2759"/>
<evidence type="ECO:0000256" key="1">
    <source>
        <dbReference type="SAM" id="MobiDB-lite"/>
    </source>
</evidence>
<gene>
    <name evidence="3" type="primary">LOC111008931</name>
</gene>
<reference evidence="3" key="1">
    <citation type="submission" date="2025-08" db="UniProtKB">
        <authorList>
            <consortium name="RefSeq"/>
        </authorList>
    </citation>
    <scope>IDENTIFICATION</scope>
    <source>
        <strain evidence="3">OHB3-1</strain>
    </source>
</reference>
<dbReference type="GeneID" id="111008931"/>
<dbReference type="AlphaFoldDB" id="A0A6J1C6T9"/>